<protein>
    <submittedName>
        <fullName evidence="3">NAD(P)-dependent dehydrogenase (Short-subunit alcohol dehydrogenase family)</fullName>
    </submittedName>
</protein>
<proteinExistence type="inferred from homology"/>
<comment type="caution">
    <text evidence="3">The sequence shown here is derived from an EMBL/GenBank/DDBJ whole genome shotgun (WGS) entry which is preliminary data.</text>
</comment>
<keyword evidence="2" id="KW-0560">Oxidoreductase</keyword>
<evidence type="ECO:0000256" key="2">
    <source>
        <dbReference type="ARBA" id="ARBA00023002"/>
    </source>
</evidence>
<name>A0A7W7CA36_9PSEU</name>
<dbReference type="EMBL" id="JACHMH010000001">
    <property type="protein sequence ID" value="MBB4677337.1"/>
    <property type="molecule type" value="Genomic_DNA"/>
</dbReference>
<dbReference type="Gene3D" id="3.40.50.720">
    <property type="entry name" value="NAD(P)-binding Rossmann-like Domain"/>
    <property type="match status" value="1"/>
</dbReference>
<comment type="similarity">
    <text evidence="1">Belongs to the short-chain dehydrogenases/reductases (SDR) family.</text>
</comment>
<evidence type="ECO:0000313" key="4">
    <source>
        <dbReference type="Proteomes" id="UP000533598"/>
    </source>
</evidence>
<dbReference type="SUPFAM" id="SSF51735">
    <property type="entry name" value="NAD(P)-binding Rossmann-fold domains"/>
    <property type="match status" value="1"/>
</dbReference>
<accession>A0A7W7CA36</accession>
<dbReference type="PANTHER" id="PTHR43477">
    <property type="entry name" value="DIHYDROANTICAPSIN 7-DEHYDROGENASE"/>
    <property type="match status" value="1"/>
</dbReference>
<dbReference type="InterPro" id="IPR051122">
    <property type="entry name" value="SDR_DHRS6-like"/>
</dbReference>
<dbReference type="PANTHER" id="PTHR43477:SF1">
    <property type="entry name" value="DIHYDROANTICAPSIN 7-DEHYDROGENASE"/>
    <property type="match status" value="1"/>
</dbReference>
<sequence>MVNVLVIGGSGTIGAAVVRELRERGHAVRSASRSGELAVDIERPESVDALLAGLPELDAVVCCAASGGLTMVDAGGDAEFTRGLDGKLLGQVRLLRSAIPRLRDGGSVTLTGGTFVEPLPGASFGALVNAGLSAFVAAAALELPRGLRVNLVAPGWVRETLGSATDGVPAAEVALVYARAVEQAGLTGNTLIVARQK</sequence>
<dbReference type="PRINTS" id="PR00081">
    <property type="entry name" value="GDHRDH"/>
</dbReference>
<dbReference type="GO" id="GO:0016491">
    <property type="term" value="F:oxidoreductase activity"/>
    <property type="evidence" value="ECO:0007669"/>
    <property type="project" value="UniProtKB-KW"/>
</dbReference>
<reference evidence="3 4" key="1">
    <citation type="submission" date="2020-08" db="EMBL/GenBank/DDBJ databases">
        <title>Sequencing the genomes of 1000 actinobacteria strains.</title>
        <authorList>
            <person name="Klenk H.-P."/>
        </authorList>
    </citation>
    <scope>NUCLEOTIDE SEQUENCE [LARGE SCALE GENOMIC DNA]</scope>
    <source>
        <strain evidence="3 4">DSM 44230</strain>
    </source>
</reference>
<dbReference type="NCBIfam" id="NF005754">
    <property type="entry name" value="PRK07578.1"/>
    <property type="match status" value="1"/>
</dbReference>
<gene>
    <name evidence="3" type="ORF">HNR67_003455</name>
</gene>
<dbReference type="Pfam" id="PF13561">
    <property type="entry name" value="adh_short_C2"/>
    <property type="match status" value="1"/>
</dbReference>
<organism evidence="3 4">
    <name type="scientific">Crossiella cryophila</name>
    <dbReference type="NCBI Taxonomy" id="43355"/>
    <lineage>
        <taxon>Bacteria</taxon>
        <taxon>Bacillati</taxon>
        <taxon>Actinomycetota</taxon>
        <taxon>Actinomycetes</taxon>
        <taxon>Pseudonocardiales</taxon>
        <taxon>Pseudonocardiaceae</taxon>
        <taxon>Crossiella</taxon>
    </lineage>
</organism>
<keyword evidence="4" id="KW-1185">Reference proteome</keyword>
<evidence type="ECO:0000256" key="1">
    <source>
        <dbReference type="ARBA" id="ARBA00006484"/>
    </source>
</evidence>
<dbReference type="Proteomes" id="UP000533598">
    <property type="component" value="Unassembled WGS sequence"/>
</dbReference>
<dbReference type="CDD" id="cd11731">
    <property type="entry name" value="Lin1944_like_SDR_c"/>
    <property type="match status" value="1"/>
</dbReference>
<evidence type="ECO:0000313" key="3">
    <source>
        <dbReference type="EMBL" id="MBB4677337.1"/>
    </source>
</evidence>
<dbReference type="InterPro" id="IPR002347">
    <property type="entry name" value="SDR_fam"/>
</dbReference>
<dbReference type="InterPro" id="IPR036291">
    <property type="entry name" value="NAD(P)-bd_dom_sf"/>
</dbReference>
<dbReference type="RefSeq" id="WP_221489938.1">
    <property type="nucleotide sequence ID" value="NZ_BAAAUI010000032.1"/>
</dbReference>
<dbReference type="AlphaFoldDB" id="A0A7W7CA36"/>